<dbReference type="AlphaFoldDB" id="H7EN06"/>
<proteinExistence type="predicted"/>
<dbReference type="PATRIC" id="fig|907348.3.peg.2316"/>
<dbReference type="EMBL" id="AGRW01000052">
    <property type="protein sequence ID" value="EIC01070.1"/>
    <property type="molecule type" value="Genomic_DNA"/>
</dbReference>
<name>H7EN06_9SPIR</name>
<dbReference type="Proteomes" id="UP000003571">
    <property type="component" value="Unassembled WGS sequence"/>
</dbReference>
<accession>H7EN06</accession>
<reference evidence="2 3" key="1">
    <citation type="submission" date="2011-09" db="EMBL/GenBank/DDBJ databases">
        <title>The draft genome of Treponema saccharophilum DSM 2985.</title>
        <authorList>
            <consortium name="US DOE Joint Genome Institute (JGI-PGF)"/>
            <person name="Lucas S."/>
            <person name="Copeland A."/>
            <person name="Lapidus A."/>
            <person name="Glavina del Rio T."/>
            <person name="Dalin E."/>
            <person name="Tice H."/>
            <person name="Bruce D."/>
            <person name="Goodwin L."/>
            <person name="Pitluck S."/>
            <person name="Peters L."/>
            <person name="Kyrpides N."/>
            <person name="Mavromatis K."/>
            <person name="Ivanova N."/>
            <person name="Markowitz V."/>
            <person name="Cheng J.-F."/>
            <person name="Hugenholtz P."/>
            <person name="Woyke T."/>
            <person name="Wu D."/>
            <person name="Gronow S."/>
            <person name="Wellnitz S."/>
            <person name="Brambilla E."/>
            <person name="Klenk H.-P."/>
            <person name="Eisen J.A."/>
        </authorList>
    </citation>
    <scope>NUCLEOTIDE SEQUENCE [LARGE SCALE GENOMIC DNA]</scope>
    <source>
        <strain evidence="2 3">DSM 2985</strain>
    </source>
</reference>
<feature type="signal peptide" evidence="1">
    <location>
        <begin position="1"/>
        <end position="26"/>
    </location>
</feature>
<gene>
    <name evidence="2" type="ORF">TresaDRAFT_0895</name>
</gene>
<evidence type="ECO:0000256" key="1">
    <source>
        <dbReference type="SAM" id="SignalP"/>
    </source>
</evidence>
<dbReference type="RefSeq" id="WP_002705813.1">
    <property type="nucleotide sequence ID" value="NZ_AGRW01000052.1"/>
</dbReference>
<sequence>MTYLLKSVRAAFVLAAALVVSGCASLSFEKTGDIISKSNLCAGEKIGEGRIFFSEKKSALGAFFAGKSVEKPRDLKKGDFFISGRRTISDTQGSIRFSGEDALSDFIFSSNGYAYRWEGSALEDGESVPLIYDFYVYGDFPKDFDLVKGYCGAPEPSSVSQKVRAFLFDSVPDGGGRLTMPHRIDSSRRKIPFVVAEFVSESGAEFAISATRDYGYRIGRATGKYAEMSEGELWELFSDWTTVRDFVFDGNQVFQITDKEGGVLYAECSSGGYEMYAAASGNAGEVGQCIKSFIGYLWALDEHNKSRSRLE</sequence>
<organism evidence="2 3">
    <name type="scientific">Treponema saccharophilum DSM 2985</name>
    <dbReference type="NCBI Taxonomy" id="907348"/>
    <lineage>
        <taxon>Bacteria</taxon>
        <taxon>Pseudomonadati</taxon>
        <taxon>Spirochaetota</taxon>
        <taxon>Spirochaetia</taxon>
        <taxon>Spirochaetales</taxon>
        <taxon>Treponemataceae</taxon>
        <taxon>Treponema</taxon>
    </lineage>
</organism>
<keyword evidence="3" id="KW-1185">Reference proteome</keyword>
<keyword evidence="1" id="KW-0732">Signal</keyword>
<comment type="caution">
    <text evidence="2">The sequence shown here is derived from an EMBL/GenBank/DDBJ whole genome shotgun (WGS) entry which is preliminary data.</text>
</comment>
<evidence type="ECO:0000313" key="2">
    <source>
        <dbReference type="EMBL" id="EIC01070.1"/>
    </source>
</evidence>
<dbReference type="PROSITE" id="PS51257">
    <property type="entry name" value="PROKAR_LIPOPROTEIN"/>
    <property type="match status" value="1"/>
</dbReference>
<feature type="chain" id="PRO_5003609288" description="Lipoprotein" evidence="1">
    <location>
        <begin position="27"/>
        <end position="311"/>
    </location>
</feature>
<dbReference type="STRING" id="907348.TresaDRAFT_0895"/>
<protein>
    <recommendedName>
        <fullName evidence="4">Lipoprotein</fullName>
    </recommendedName>
</protein>
<evidence type="ECO:0008006" key="4">
    <source>
        <dbReference type="Google" id="ProtNLM"/>
    </source>
</evidence>
<evidence type="ECO:0000313" key="3">
    <source>
        <dbReference type="Proteomes" id="UP000003571"/>
    </source>
</evidence>